<evidence type="ECO:0000313" key="8">
    <source>
        <dbReference type="Proteomes" id="UP000050501"/>
    </source>
</evidence>
<sequence>MILAEDLTKHFDDFVAVNGISLDVPTGRVMVVLGPNGAGKTTTVRMLTSILTPTRGRALVAGFDVVRQAHEVRRVVGVLTEHHGLYGRMNAHEYLEFYGNLYGLSSREARRRSDALLEQFGLASAGKKRLGEYSKGMRQKLALVRALLHEPPVLLLDEPTSAMDPESARMVRDAIHTLRSSERTILLCTHNLLEAEELADQVAIIRAGRIIRTGTPENLKRELLGAPEFEARLGSSLNGWTPDGLPEGVHLTGQGENWLRFGVEAPDAANPRLLRRLLEERLAVVAFSEVPRSLEQAYLEAVAQENRQEAARV</sequence>
<comment type="caution">
    <text evidence="6">The sequence shown here is derived from an EMBL/GenBank/DDBJ whole genome shotgun (WGS) entry which is preliminary data.</text>
</comment>
<evidence type="ECO:0000256" key="2">
    <source>
        <dbReference type="ARBA" id="ARBA00022448"/>
    </source>
</evidence>
<dbReference type="PANTHER" id="PTHR42711:SF5">
    <property type="entry name" value="ABC TRANSPORTER ATP-BINDING PROTEIN NATA"/>
    <property type="match status" value="1"/>
</dbReference>
<comment type="similarity">
    <text evidence="1">Belongs to the ABC transporter superfamily.</text>
</comment>
<dbReference type="InterPro" id="IPR017871">
    <property type="entry name" value="ABC_transporter-like_CS"/>
</dbReference>
<proteinExistence type="inferred from homology"/>
<keyword evidence="3" id="KW-0547">Nucleotide-binding</keyword>
<organism evidence="6 8">
    <name type="scientific">Levilinea saccharolytica</name>
    <dbReference type="NCBI Taxonomy" id="229921"/>
    <lineage>
        <taxon>Bacteria</taxon>
        <taxon>Bacillati</taxon>
        <taxon>Chloroflexota</taxon>
        <taxon>Anaerolineae</taxon>
        <taxon>Anaerolineales</taxon>
        <taxon>Anaerolineaceae</taxon>
        <taxon>Levilinea</taxon>
    </lineage>
</organism>
<evidence type="ECO:0000256" key="1">
    <source>
        <dbReference type="ARBA" id="ARBA00005417"/>
    </source>
</evidence>
<dbReference type="InterPro" id="IPR027417">
    <property type="entry name" value="P-loop_NTPase"/>
</dbReference>
<dbReference type="Proteomes" id="UP000050501">
    <property type="component" value="Unassembled WGS sequence"/>
</dbReference>
<dbReference type="EMBL" id="LGCM01000042">
    <property type="protein sequence ID" value="KPL80443.1"/>
    <property type="molecule type" value="Genomic_DNA"/>
</dbReference>
<evidence type="ECO:0000313" key="6">
    <source>
        <dbReference type="EMBL" id="KPL80407.1"/>
    </source>
</evidence>
<dbReference type="SMART" id="SM00382">
    <property type="entry name" value="AAA"/>
    <property type="match status" value="1"/>
</dbReference>
<dbReference type="PANTHER" id="PTHR42711">
    <property type="entry name" value="ABC TRANSPORTER ATP-BINDING PROTEIN"/>
    <property type="match status" value="1"/>
</dbReference>
<evidence type="ECO:0000256" key="4">
    <source>
        <dbReference type="ARBA" id="ARBA00022840"/>
    </source>
</evidence>
<gene>
    <name evidence="6" type="ORF">ADN01_12065</name>
    <name evidence="7" type="ORF">ADN01_12320</name>
</gene>
<dbReference type="PROSITE" id="PS50893">
    <property type="entry name" value="ABC_TRANSPORTER_2"/>
    <property type="match status" value="1"/>
</dbReference>
<reference evidence="6 8" key="1">
    <citation type="submission" date="2015-07" db="EMBL/GenBank/DDBJ databases">
        <title>Genome sequence of Levilinea saccharolytica DSM 16555.</title>
        <authorList>
            <person name="Hemp J."/>
            <person name="Ward L.M."/>
            <person name="Pace L.A."/>
            <person name="Fischer W.W."/>
        </authorList>
    </citation>
    <scope>NUCLEOTIDE SEQUENCE [LARGE SCALE GENOMIC DNA]</scope>
    <source>
        <strain evidence="6 8">KIBI-1</strain>
    </source>
</reference>
<keyword evidence="2" id="KW-0813">Transport</keyword>
<dbReference type="PROSITE" id="PS00211">
    <property type="entry name" value="ABC_TRANSPORTER_1"/>
    <property type="match status" value="1"/>
</dbReference>
<dbReference type="GO" id="GO:0005524">
    <property type="term" value="F:ATP binding"/>
    <property type="evidence" value="ECO:0007669"/>
    <property type="project" value="UniProtKB-KW"/>
</dbReference>
<dbReference type="InterPro" id="IPR003593">
    <property type="entry name" value="AAA+_ATPase"/>
</dbReference>
<dbReference type="Gene3D" id="3.40.50.300">
    <property type="entry name" value="P-loop containing nucleotide triphosphate hydrolases"/>
    <property type="match status" value="1"/>
</dbReference>
<dbReference type="AlphaFoldDB" id="A0A0P6XCS9"/>
<dbReference type="STRING" id="229921.ADN01_12065"/>
<evidence type="ECO:0000259" key="5">
    <source>
        <dbReference type="PROSITE" id="PS50893"/>
    </source>
</evidence>
<evidence type="ECO:0000256" key="3">
    <source>
        <dbReference type="ARBA" id="ARBA00022741"/>
    </source>
</evidence>
<dbReference type="InterPro" id="IPR050763">
    <property type="entry name" value="ABC_transporter_ATP-binding"/>
</dbReference>
<dbReference type="InterPro" id="IPR003439">
    <property type="entry name" value="ABC_transporter-like_ATP-bd"/>
</dbReference>
<evidence type="ECO:0000313" key="7">
    <source>
        <dbReference type="EMBL" id="KPL80443.1"/>
    </source>
</evidence>
<keyword evidence="8" id="KW-1185">Reference proteome</keyword>
<keyword evidence="4" id="KW-0067">ATP-binding</keyword>
<name>A0A0P6XCS9_9CHLR</name>
<accession>A0A0P6XCS9</accession>
<dbReference type="EMBL" id="LGCM01000042">
    <property type="protein sequence ID" value="KPL80407.1"/>
    <property type="molecule type" value="Genomic_DNA"/>
</dbReference>
<protein>
    <recommendedName>
        <fullName evidence="5">ABC transporter domain-containing protein</fullName>
    </recommendedName>
</protein>
<dbReference type="OrthoDB" id="9804819at2"/>
<dbReference type="SUPFAM" id="SSF52540">
    <property type="entry name" value="P-loop containing nucleoside triphosphate hydrolases"/>
    <property type="match status" value="1"/>
</dbReference>
<dbReference type="GO" id="GO:0016887">
    <property type="term" value="F:ATP hydrolysis activity"/>
    <property type="evidence" value="ECO:0007669"/>
    <property type="project" value="InterPro"/>
</dbReference>
<dbReference type="RefSeq" id="WP_062417605.1">
    <property type="nucleotide sequence ID" value="NZ_DF967974.1"/>
</dbReference>
<dbReference type="Pfam" id="PF00005">
    <property type="entry name" value="ABC_tran"/>
    <property type="match status" value="1"/>
</dbReference>
<feature type="domain" description="ABC transporter" evidence="5">
    <location>
        <begin position="2"/>
        <end position="232"/>
    </location>
</feature>